<comment type="caution">
    <text evidence="1">The sequence shown here is derived from an EMBL/GenBank/DDBJ whole genome shotgun (WGS) entry which is preliminary data.</text>
</comment>
<organism evidence="1 2">
    <name type="scientific">Streptomyces incanus</name>
    <dbReference type="NCBI Taxonomy" id="887453"/>
    <lineage>
        <taxon>Bacteria</taxon>
        <taxon>Bacillati</taxon>
        <taxon>Actinomycetota</taxon>
        <taxon>Actinomycetes</taxon>
        <taxon>Kitasatosporales</taxon>
        <taxon>Streptomycetaceae</taxon>
        <taxon>Streptomyces</taxon>
    </lineage>
</organism>
<sequence>MSMTIDRGRLKENLISWATGTSLGTPPATGTGTLVLADAAHIPAVIATGLIGPDTLLLAPDDGTGVPAPATGYDGSLTEPGGEFSNGQDFFLQTHSYAASPFMTVFGPTLVRVLDEADHEAFLADADRAVTEGVFPDFLVTSSVVLADPAALGGQAAPGDGPALRLYADHDGRLSVSPTGGVLGTVGDSLEPLVARHSQISPRAAGLGRILTSAALDTASADHPHLARYLRAVNALRNFAARGITGLKVSGFGSRLAPQLAGSNARADLADPALPLVLYRDDEAYIVDGSRLFTVDVRAAQALECLIATGGRTAGLVPDGWDEQVAALLARHGVSLSLPVPVAA</sequence>
<accession>A0ABW0XWM2</accession>
<gene>
    <name evidence="1" type="primary">mpaB</name>
    <name evidence="1" type="ORF">ACFP2V_34655</name>
</gene>
<keyword evidence="2" id="KW-1185">Reference proteome</keyword>
<dbReference type="EMBL" id="JBHSPC010000141">
    <property type="protein sequence ID" value="MFC5675015.1"/>
    <property type="molecule type" value="Genomic_DNA"/>
</dbReference>
<name>A0ABW0XWM2_9ACTN</name>
<evidence type="ECO:0000313" key="1">
    <source>
        <dbReference type="EMBL" id="MFC5675015.1"/>
    </source>
</evidence>
<dbReference type="NCBIfam" id="NF041823">
    <property type="entry name" value="daptide_RRE"/>
    <property type="match status" value="1"/>
</dbReference>
<proteinExistence type="predicted"/>
<dbReference type="Proteomes" id="UP001596183">
    <property type="component" value="Unassembled WGS sequence"/>
</dbReference>
<reference evidence="2" key="1">
    <citation type="journal article" date="2019" name="Int. J. Syst. Evol. Microbiol.">
        <title>The Global Catalogue of Microorganisms (GCM) 10K type strain sequencing project: providing services to taxonomists for standard genome sequencing and annotation.</title>
        <authorList>
            <consortium name="The Broad Institute Genomics Platform"/>
            <consortium name="The Broad Institute Genome Sequencing Center for Infectious Disease"/>
            <person name="Wu L."/>
            <person name="Ma J."/>
        </authorList>
    </citation>
    <scope>NUCLEOTIDE SEQUENCE [LARGE SCALE GENOMIC DNA]</scope>
    <source>
        <strain evidence="2">JCM 13852</strain>
    </source>
</reference>
<dbReference type="RefSeq" id="WP_381219340.1">
    <property type="nucleotide sequence ID" value="NZ_JBHSPC010000141.1"/>
</dbReference>
<evidence type="ECO:0000313" key="2">
    <source>
        <dbReference type="Proteomes" id="UP001596183"/>
    </source>
</evidence>
<dbReference type="InterPro" id="IPR049693">
    <property type="entry name" value="Daptide_RRE"/>
</dbReference>
<protein>
    <submittedName>
        <fullName evidence="1">Daptide biosynthesis RiPP recognition protein</fullName>
    </submittedName>
</protein>